<keyword evidence="1" id="KW-0132">Cell division</keyword>
<dbReference type="SUPFAM" id="SSF102829">
    <property type="entry name" value="Cell division protein ZapA-like"/>
    <property type="match status" value="1"/>
</dbReference>
<dbReference type="Gene3D" id="1.20.5.50">
    <property type="match status" value="1"/>
</dbReference>
<dbReference type="AlphaFoldDB" id="A0A840UW75"/>
<evidence type="ECO:0000313" key="1">
    <source>
        <dbReference type="EMBL" id="MBB5347664.1"/>
    </source>
</evidence>
<dbReference type="GO" id="GO:0051301">
    <property type="term" value="P:cell division"/>
    <property type="evidence" value="ECO:0007669"/>
    <property type="project" value="UniProtKB-KW"/>
</dbReference>
<evidence type="ECO:0000313" key="2">
    <source>
        <dbReference type="Proteomes" id="UP000539642"/>
    </source>
</evidence>
<reference evidence="1 2" key="1">
    <citation type="submission" date="2020-08" db="EMBL/GenBank/DDBJ databases">
        <title>Genomic Encyclopedia of Type Strains, Phase IV (KMG-IV): sequencing the most valuable type-strain genomes for metagenomic binning, comparative biology and taxonomic classification.</title>
        <authorList>
            <person name="Goeker M."/>
        </authorList>
    </citation>
    <scope>NUCLEOTIDE SEQUENCE [LARGE SCALE GENOMIC DNA]</scope>
    <source>
        <strain evidence="1 2">DSM 28570</strain>
    </source>
</reference>
<protein>
    <submittedName>
        <fullName evidence="1">Cell division protein ZapA</fullName>
    </submittedName>
</protein>
<comment type="caution">
    <text evidence="1">The sequence shown here is derived from an EMBL/GenBank/DDBJ whole genome shotgun (WGS) entry which is preliminary data.</text>
</comment>
<organism evidence="1 2">
    <name type="scientific">Desulfoprunum benzoelyticum</name>
    <dbReference type="NCBI Taxonomy" id="1506996"/>
    <lineage>
        <taxon>Bacteria</taxon>
        <taxon>Pseudomonadati</taxon>
        <taxon>Thermodesulfobacteriota</taxon>
        <taxon>Desulfobulbia</taxon>
        <taxon>Desulfobulbales</taxon>
        <taxon>Desulfobulbaceae</taxon>
        <taxon>Desulfoprunum</taxon>
    </lineage>
</organism>
<dbReference type="Pfam" id="PF05164">
    <property type="entry name" value="ZapA"/>
    <property type="match status" value="1"/>
</dbReference>
<keyword evidence="1" id="KW-0131">Cell cycle</keyword>
<dbReference type="RefSeq" id="WP_240191599.1">
    <property type="nucleotide sequence ID" value="NZ_JACHEO010000005.1"/>
</dbReference>
<dbReference type="InterPro" id="IPR007838">
    <property type="entry name" value="Cell_div_ZapA-like"/>
</dbReference>
<dbReference type="EMBL" id="JACHEO010000005">
    <property type="protein sequence ID" value="MBB5347664.1"/>
    <property type="molecule type" value="Genomic_DNA"/>
</dbReference>
<proteinExistence type="predicted"/>
<dbReference type="Proteomes" id="UP000539642">
    <property type="component" value="Unassembled WGS sequence"/>
</dbReference>
<gene>
    <name evidence="1" type="ORF">HNQ81_001385</name>
</gene>
<sequence length="99" mass="11400">MTELERLVRFRLLGQEYAFYTGASEVELDAVFSMVRALVEENVSGPQGSLPISKVAILACLNIASRHVRLQQEYENYQTETEERLKRLNEIVQTRLPKD</sequence>
<accession>A0A840UW75</accession>
<dbReference type="InterPro" id="IPR036192">
    <property type="entry name" value="Cell_div_ZapA-like_sf"/>
</dbReference>
<keyword evidence="2" id="KW-1185">Reference proteome</keyword>
<name>A0A840UW75_9BACT</name>